<proteinExistence type="predicted"/>
<dbReference type="Proteomes" id="UP000070433">
    <property type="component" value="Chromosome"/>
</dbReference>
<accession>A0A127JZE6</accession>
<dbReference type="PATRIC" id="fig|94132.3.peg.1751"/>
<reference evidence="1 2" key="1">
    <citation type="journal article" date="2014" name="Int. J. Syst. Evol. Microbiol.">
        <title>Ramlibacter solisilvae sp. nov., isolated from forest soil, and emended description of the genus Ramlibacter.</title>
        <authorList>
            <person name="Lee H.J."/>
            <person name="Lee S.H."/>
            <person name="Lee S.S."/>
            <person name="Lee J.S."/>
            <person name="Kim Y."/>
            <person name="Kim S.C."/>
            <person name="Jeon C.O."/>
        </authorList>
    </citation>
    <scope>NUCLEOTIDE SEQUENCE [LARGE SCALE GENOMIC DNA]</scope>
    <source>
        <strain evidence="1 2">5-10</strain>
    </source>
</reference>
<dbReference type="AlphaFoldDB" id="A0A127JZE6"/>
<evidence type="ECO:0000313" key="1">
    <source>
        <dbReference type="EMBL" id="AMO25337.1"/>
    </source>
</evidence>
<keyword evidence="2" id="KW-1185">Reference proteome</keyword>
<evidence type="ECO:0000313" key="2">
    <source>
        <dbReference type="Proteomes" id="UP000070433"/>
    </source>
</evidence>
<protein>
    <submittedName>
        <fullName evidence="1">Uncharacterized protein</fullName>
    </submittedName>
</protein>
<gene>
    <name evidence="1" type="ORF">UC35_08595</name>
</gene>
<sequence>MACACIAAAGPALAQAPAACPSAPEVAQQHLLGTWKAEIEGERAPLTLVLVKHPEYAETVRGTLKRAGRIIQLAGDVLEGELTLEESVNGLNISATWLGDVVEGSCGREVRGEWKAEGNPRALAFVLRKQ</sequence>
<dbReference type="EMBL" id="CP010951">
    <property type="protein sequence ID" value="AMO25337.1"/>
    <property type="molecule type" value="Genomic_DNA"/>
</dbReference>
<name>A0A127JZE6_9BURK</name>
<organism evidence="1 2">
    <name type="scientific">Ramlibacter tataouinensis</name>
    <dbReference type="NCBI Taxonomy" id="94132"/>
    <lineage>
        <taxon>Bacteria</taxon>
        <taxon>Pseudomonadati</taxon>
        <taxon>Pseudomonadota</taxon>
        <taxon>Betaproteobacteria</taxon>
        <taxon>Burkholderiales</taxon>
        <taxon>Comamonadaceae</taxon>
        <taxon>Ramlibacter</taxon>
    </lineage>
</organism>